<keyword evidence="1" id="KW-1133">Transmembrane helix</keyword>
<feature type="domain" description="Glycosyltransferase 2-like" evidence="2">
    <location>
        <begin position="4"/>
        <end position="131"/>
    </location>
</feature>
<dbReference type="Proteomes" id="UP000321734">
    <property type="component" value="Unassembled WGS sequence"/>
</dbReference>
<dbReference type="InterPro" id="IPR001173">
    <property type="entry name" value="Glyco_trans_2-like"/>
</dbReference>
<dbReference type="OrthoDB" id="597270at2"/>
<keyword evidence="3" id="KW-0808">Transferase</keyword>
<comment type="caution">
    <text evidence="3">The sequence shown here is derived from an EMBL/GenBank/DDBJ whole genome shotgun (WGS) entry which is preliminary data.</text>
</comment>
<evidence type="ECO:0000313" key="3">
    <source>
        <dbReference type="EMBL" id="TXE08459.1"/>
    </source>
</evidence>
<evidence type="ECO:0000313" key="4">
    <source>
        <dbReference type="Proteomes" id="UP000321734"/>
    </source>
</evidence>
<dbReference type="Gene3D" id="3.90.550.10">
    <property type="entry name" value="Spore Coat Polysaccharide Biosynthesis Protein SpsA, Chain A"/>
    <property type="match status" value="1"/>
</dbReference>
<dbReference type="EMBL" id="VORX01000003">
    <property type="protein sequence ID" value="TXE08459.1"/>
    <property type="molecule type" value="Genomic_DNA"/>
</dbReference>
<evidence type="ECO:0000259" key="2">
    <source>
        <dbReference type="Pfam" id="PF00535"/>
    </source>
</evidence>
<dbReference type="GO" id="GO:0016740">
    <property type="term" value="F:transferase activity"/>
    <property type="evidence" value="ECO:0007669"/>
    <property type="project" value="UniProtKB-KW"/>
</dbReference>
<keyword evidence="1" id="KW-0812">Transmembrane</keyword>
<accession>A0A5C7AKX2</accession>
<dbReference type="RefSeq" id="WP_146892437.1">
    <property type="nucleotide sequence ID" value="NZ_VORX01000003.1"/>
</dbReference>
<proteinExistence type="predicted"/>
<dbReference type="InterPro" id="IPR029044">
    <property type="entry name" value="Nucleotide-diphossugar_trans"/>
</dbReference>
<reference evidence="3 4" key="1">
    <citation type="submission" date="2019-08" db="EMBL/GenBank/DDBJ databases">
        <title>Genome sequence of Gelidibacter salicanalis IC162T.</title>
        <authorList>
            <person name="Bowman J.P."/>
        </authorList>
    </citation>
    <scope>NUCLEOTIDE SEQUENCE [LARGE SCALE GENOMIC DNA]</scope>
    <source>
        <strain evidence="3 4">IC162</strain>
    </source>
</reference>
<dbReference type="SUPFAM" id="SSF53448">
    <property type="entry name" value="Nucleotide-diphospho-sugar transferases"/>
    <property type="match status" value="1"/>
</dbReference>
<protein>
    <submittedName>
        <fullName evidence="3">Glycosyltransferase family 2 protein</fullName>
    </submittedName>
</protein>
<dbReference type="InterPro" id="IPR050834">
    <property type="entry name" value="Glycosyltransf_2"/>
</dbReference>
<dbReference type="PANTHER" id="PTHR43685:SF2">
    <property type="entry name" value="GLYCOSYLTRANSFERASE 2-LIKE DOMAIN-CONTAINING PROTEIN"/>
    <property type="match status" value="1"/>
</dbReference>
<dbReference type="Pfam" id="PF00535">
    <property type="entry name" value="Glycos_transf_2"/>
    <property type="match status" value="1"/>
</dbReference>
<feature type="transmembrane region" description="Helical" evidence="1">
    <location>
        <begin position="238"/>
        <end position="256"/>
    </location>
</feature>
<evidence type="ECO:0000256" key="1">
    <source>
        <dbReference type="SAM" id="Phobius"/>
    </source>
</evidence>
<sequence length="280" mass="32161">MRFSIIIATLNRAEELLVMLKSLKQQQFNDFEVIVVDQNKENFLETTVLEFRPYMTIHHIRTLAKGVSYARNIGLKAAKGEIITFPDDDCEYPSDLLFLINDHFIANSEDGIVINTMDKNDGKAIANLASKEIAIERDNVLKTVIEAGIFIKSKLSQGVFFNEDLGVGSPSGYWSDEGPDFVLKLLQKGAKMKFYPDFKMYHPNPVKVYNDKTSLRAYNYGKGRGYFLKINNFGIPQIGYYLFLYSLGMAKGIVFFNQKMFEYFKNGFKGRYEGYFYSKQ</sequence>
<keyword evidence="1" id="KW-0472">Membrane</keyword>
<gene>
    <name evidence="3" type="ORF">ES711_08100</name>
</gene>
<name>A0A5C7AKX2_9FLAO</name>
<dbReference type="AlphaFoldDB" id="A0A5C7AKX2"/>
<dbReference type="PANTHER" id="PTHR43685">
    <property type="entry name" value="GLYCOSYLTRANSFERASE"/>
    <property type="match status" value="1"/>
</dbReference>
<dbReference type="CDD" id="cd00761">
    <property type="entry name" value="Glyco_tranf_GTA_type"/>
    <property type="match status" value="1"/>
</dbReference>
<keyword evidence="4" id="KW-1185">Reference proteome</keyword>
<organism evidence="3 4">
    <name type="scientific">Gelidibacter salicanalis</name>
    <dbReference type="NCBI Taxonomy" id="291193"/>
    <lineage>
        <taxon>Bacteria</taxon>
        <taxon>Pseudomonadati</taxon>
        <taxon>Bacteroidota</taxon>
        <taxon>Flavobacteriia</taxon>
        <taxon>Flavobacteriales</taxon>
        <taxon>Flavobacteriaceae</taxon>
        <taxon>Gelidibacter</taxon>
    </lineage>
</organism>